<organism evidence="7 8">
    <name type="scientific">Sphingomonas lycopersici</name>
    <dbReference type="NCBI Taxonomy" id="2951807"/>
    <lineage>
        <taxon>Bacteria</taxon>
        <taxon>Pseudomonadati</taxon>
        <taxon>Pseudomonadota</taxon>
        <taxon>Alphaproteobacteria</taxon>
        <taxon>Sphingomonadales</taxon>
        <taxon>Sphingomonadaceae</taxon>
        <taxon>Sphingomonas</taxon>
    </lineage>
</organism>
<evidence type="ECO:0000256" key="2">
    <source>
        <dbReference type="ARBA" id="ARBA00022723"/>
    </source>
</evidence>
<keyword evidence="2 4" id="KW-0479">Metal-binding</keyword>
<dbReference type="GO" id="GO:0009055">
    <property type="term" value="F:electron transfer activity"/>
    <property type="evidence" value="ECO:0007669"/>
    <property type="project" value="InterPro"/>
</dbReference>
<name>A0AA41ZCK9_9SPHN</name>
<keyword evidence="8" id="KW-1185">Reference proteome</keyword>
<dbReference type="RefSeq" id="WP_265268102.1">
    <property type="nucleotide sequence ID" value="NZ_JANFAV010000002.1"/>
</dbReference>
<dbReference type="Gene3D" id="1.10.760.10">
    <property type="entry name" value="Cytochrome c-like domain"/>
    <property type="match status" value="1"/>
</dbReference>
<reference evidence="7" key="1">
    <citation type="submission" date="2022-06" db="EMBL/GenBank/DDBJ databases">
        <title>Sphingomonas sp. nov. isolated from rhizosphere soil of tomato.</title>
        <authorList>
            <person name="Dong H."/>
            <person name="Gao R."/>
        </authorList>
    </citation>
    <scope>NUCLEOTIDE SEQUENCE</scope>
    <source>
        <strain evidence="7">MMSM24</strain>
    </source>
</reference>
<gene>
    <name evidence="7" type="ORF">NEE01_05110</name>
</gene>
<dbReference type="Proteomes" id="UP001165565">
    <property type="component" value="Unassembled WGS sequence"/>
</dbReference>
<dbReference type="AlphaFoldDB" id="A0AA41ZCK9"/>
<feature type="signal peptide" evidence="5">
    <location>
        <begin position="1"/>
        <end position="18"/>
    </location>
</feature>
<keyword evidence="1 4" id="KW-0349">Heme</keyword>
<sequence length="161" mass="17490">MIDRLALLIFGLATGLIAAGVAANQPAALPMPGVADAAQAHIDYKLKCQGCHRPDGSGDDTSNPPMRGMVARFLSVPGGREFLGRVPGVATAALDDARLANLVNWTLYTFDRQHMPKDFQPYTAAEINVLRQNPLRLERVETRARLVAGFMQAGKDRHIEN</sequence>
<dbReference type="InterPro" id="IPR036909">
    <property type="entry name" value="Cyt_c-like_dom_sf"/>
</dbReference>
<dbReference type="PROSITE" id="PS51007">
    <property type="entry name" value="CYTC"/>
    <property type="match status" value="1"/>
</dbReference>
<keyword evidence="3 4" id="KW-0408">Iron</keyword>
<evidence type="ECO:0000256" key="4">
    <source>
        <dbReference type="PROSITE-ProRule" id="PRU00433"/>
    </source>
</evidence>
<evidence type="ECO:0000313" key="7">
    <source>
        <dbReference type="EMBL" id="MCW6534161.1"/>
    </source>
</evidence>
<accession>A0AA41ZCK9</accession>
<feature type="domain" description="Cytochrome c" evidence="6">
    <location>
        <begin position="35"/>
        <end position="161"/>
    </location>
</feature>
<evidence type="ECO:0000256" key="1">
    <source>
        <dbReference type="ARBA" id="ARBA00022617"/>
    </source>
</evidence>
<comment type="caution">
    <text evidence="7">The sequence shown here is derived from an EMBL/GenBank/DDBJ whole genome shotgun (WGS) entry which is preliminary data.</text>
</comment>
<dbReference type="GO" id="GO:0046872">
    <property type="term" value="F:metal ion binding"/>
    <property type="evidence" value="ECO:0007669"/>
    <property type="project" value="UniProtKB-KW"/>
</dbReference>
<proteinExistence type="predicted"/>
<evidence type="ECO:0000313" key="8">
    <source>
        <dbReference type="Proteomes" id="UP001165565"/>
    </source>
</evidence>
<protein>
    <submittedName>
        <fullName evidence="7">Cytochrome c</fullName>
    </submittedName>
</protein>
<keyword evidence="5" id="KW-0732">Signal</keyword>
<evidence type="ECO:0000259" key="6">
    <source>
        <dbReference type="PROSITE" id="PS51007"/>
    </source>
</evidence>
<dbReference type="InterPro" id="IPR009056">
    <property type="entry name" value="Cyt_c-like_dom"/>
</dbReference>
<evidence type="ECO:0000256" key="3">
    <source>
        <dbReference type="ARBA" id="ARBA00023004"/>
    </source>
</evidence>
<dbReference type="SUPFAM" id="SSF46626">
    <property type="entry name" value="Cytochrome c"/>
    <property type="match status" value="1"/>
</dbReference>
<dbReference type="EMBL" id="JANFAV010000002">
    <property type="protein sequence ID" value="MCW6534161.1"/>
    <property type="molecule type" value="Genomic_DNA"/>
</dbReference>
<dbReference type="GO" id="GO:0020037">
    <property type="term" value="F:heme binding"/>
    <property type="evidence" value="ECO:0007669"/>
    <property type="project" value="InterPro"/>
</dbReference>
<evidence type="ECO:0000256" key="5">
    <source>
        <dbReference type="SAM" id="SignalP"/>
    </source>
</evidence>
<feature type="chain" id="PRO_5041387661" evidence="5">
    <location>
        <begin position="19"/>
        <end position="161"/>
    </location>
</feature>